<accession>A0A150PHR2</accession>
<feature type="transmembrane region" description="Helical" evidence="7">
    <location>
        <begin position="50"/>
        <end position="68"/>
    </location>
</feature>
<feature type="transmembrane region" description="Helical" evidence="7">
    <location>
        <begin position="80"/>
        <end position="101"/>
    </location>
</feature>
<comment type="subcellular location">
    <subcellularLocation>
        <location evidence="1">Cell membrane</location>
        <topology evidence="1">Multi-pass membrane protein</topology>
    </subcellularLocation>
</comment>
<evidence type="ECO:0000256" key="1">
    <source>
        <dbReference type="ARBA" id="ARBA00004651"/>
    </source>
</evidence>
<evidence type="ECO:0000256" key="3">
    <source>
        <dbReference type="ARBA" id="ARBA00022475"/>
    </source>
</evidence>
<evidence type="ECO:0000313" key="8">
    <source>
        <dbReference type="EMBL" id="KYF55192.1"/>
    </source>
</evidence>
<name>A0A150PHR2_SORCE</name>
<evidence type="ECO:0000256" key="7">
    <source>
        <dbReference type="SAM" id="Phobius"/>
    </source>
</evidence>
<protein>
    <submittedName>
        <fullName evidence="8">Transglycosylase</fullName>
    </submittedName>
</protein>
<organism evidence="8 9">
    <name type="scientific">Sorangium cellulosum</name>
    <name type="common">Polyangium cellulosum</name>
    <dbReference type="NCBI Taxonomy" id="56"/>
    <lineage>
        <taxon>Bacteria</taxon>
        <taxon>Pseudomonadati</taxon>
        <taxon>Myxococcota</taxon>
        <taxon>Polyangia</taxon>
        <taxon>Polyangiales</taxon>
        <taxon>Polyangiaceae</taxon>
        <taxon>Sorangium</taxon>
    </lineage>
</organism>
<evidence type="ECO:0000313" key="9">
    <source>
        <dbReference type="Proteomes" id="UP000075420"/>
    </source>
</evidence>
<keyword evidence="6 7" id="KW-0472">Membrane</keyword>
<keyword evidence="4 7" id="KW-0812">Transmembrane</keyword>
<comment type="similarity">
    <text evidence="2">Belongs to the UPF0410 family.</text>
</comment>
<keyword evidence="5 7" id="KW-1133">Transmembrane helix</keyword>
<comment type="caution">
    <text evidence="8">The sequence shown here is derived from an EMBL/GenBank/DDBJ whole genome shotgun (WGS) entry which is preliminary data.</text>
</comment>
<dbReference type="InterPro" id="IPR007341">
    <property type="entry name" value="Transgly_assoc"/>
</dbReference>
<dbReference type="AlphaFoldDB" id="A0A150PHR2"/>
<sequence>MPAVMIGLVVLLALLLAGIWVTFGLLGMAVTLVVAGAVGWLADRIVPGELPYGWLGAIVAGLLGSWLGSMVLGPVGPSVGGIPVLPALAGAVVLAFAYDVLHKQVSKRASRARP</sequence>
<evidence type="ECO:0000256" key="5">
    <source>
        <dbReference type="ARBA" id="ARBA00022989"/>
    </source>
</evidence>
<dbReference type="GO" id="GO:0005886">
    <property type="term" value="C:plasma membrane"/>
    <property type="evidence" value="ECO:0007669"/>
    <property type="project" value="UniProtKB-SubCell"/>
</dbReference>
<keyword evidence="3" id="KW-1003">Cell membrane</keyword>
<reference evidence="8 9" key="1">
    <citation type="submission" date="2014-02" db="EMBL/GenBank/DDBJ databases">
        <title>The small core and large imbalanced accessory genome model reveals a collaborative survival strategy of Sorangium cellulosum strains in nature.</title>
        <authorList>
            <person name="Han K."/>
            <person name="Peng R."/>
            <person name="Blom J."/>
            <person name="Li Y.-Z."/>
        </authorList>
    </citation>
    <scope>NUCLEOTIDE SEQUENCE [LARGE SCALE GENOMIC DNA]</scope>
    <source>
        <strain evidence="8 9">So0157-25</strain>
    </source>
</reference>
<evidence type="ECO:0000256" key="6">
    <source>
        <dbReference type="ARBA" id="ARBA00023136"/>
    </source>
</evidence>
<feature type="transmembrane region" description="Helical" evidence="7">
    <location>
        <begin position="6"/>
        <end position="38"/>
    </location>
</feature>
<evidence type="ECO:0000256" key="2">
    <source>
        <dbReference type="ARBA" id="ARBA00011006"/>
    </source>
</evidence>
<dbReference type="EMBL" id="JELY01001603">
    <property type="protein sequence ID" value="KYF55192.1"/>
    <property type="molecule type" value="Genomic_DNA"/>
</dbReference>
<gene>
    <name evidence="8" type="ORF">BE08_40610</name>
</gene>
<dbReference type="Proteomes" id="UP000075420">
    <property type="component" value="Unassembled WGS sequence"/>
</dbReference>
<proteinExistence type="inferred from homology"/>
<evidence type="ECO:0000256" key="4">
    <source>
        <dbReference type="ARBA" id="ARBA00022692"/>
    </source>
</evidence>
<dbReference type="Pfam" id="PF04226">
    <property type="entry name" value="Transgly_assoc"/>
    <property type="match status" value="1"/>
</dbReference>